<feature type="domain" description="Flagellar basal body rod protein N-terminal" evidence="8">
    <location>
        <begin position="8"/>
        <end position="38"/>
    </location>
</feature>
<protein>
    <recommendedName>
        <fullName evidence="4 7">Flagellar hook-associated protein 1</fullName>
        <shortName evidence="7">HAP1</shortName>
    </recommendedName>
</protein>
<dbReference type="STRING" id="392015.SAMN05421543_12611"/>
<dbReference type="GO" id="GO:0044780">
    <property type="term" value="P:bacterial-type flagellum assembly"/>
    <property type="evidence" value="ECO:0007669"/>
    <property type="project" value="InterPro"/>
</dbReference>
<dbReference type="PANTHER" id="PTHR30033">
    <property type="entry name" value="FLAGELLAR HOOK-ASSOCIATED PROTEIN 1"/>
    <property type="match status" value="1"/>
</dbReference>
<keyword evidence="11" id="KW-0969">Cilium</keyword>
<dbReference type="RefSeq" id="WP_074955917.1">
    <property type="nucleotide sequence ID" value="NZ_FPBV01000026.1"/>
</dbReference>
<gene>
    <name evidence="7" type="primary">flgK</name>
    <name evidence="11" type="ORF">SAMN05421543_12611</name>
</gene>
<dbReference type="Pfam" id="PF06429">
    <property type="entry name" value="Flg_bbr_C"/>
    <property type="match status" value="1"/>
</dbReference>
<evidence type="ECO:0000256" key="2">
    <source>
        <dbReference type="ARBA" id="ARBA00004613"/>
    </source>
</evidence>
<dbReference type="InterPro" id="IPR010930">
    <property type="entry name" value="Flg_bb/hook_C_dom"/>
</dbReference>
<dbReference type="InterPro" id="IPR002371">
    <property type="entry name" value="FlgK"/>
</dbReference>
<evidence type="ECO:0000256" key="4">
    <source>
        <dbReference type="ARBA" id="ARBA00016244"/>
    </source>
</evidence>
<dbReference type="SUPFAM" id="SSF64518">
    <property type="entry name" value="Phase 1 flagellin"/>
    <property type="match status" value="1"/>
</dbReference>
<evidence type="ECO:0000259" key="9">
    <source>
        <dbReference type="Pfam" id="PF06429"/>
    </source>
</evidence>
<keyword evidence="5 7" id="KW-0964">Secreted</keyword>
<dbReference type="Pfam" id="PF00460">
    <property type="entry name" value="Flg_bb_rod"/>
    <property type="match status" value="1"/>
</dbReference>
<evidence type="ECO:0000256" key="5">
    <source>
        <dbReference type="ARBA" id="ARBA00022525"/>
    </source>
</evidence>
<name>A0A1I7L6A0_9BACL</name>
<dbReference type="Pfam" id="PF22638">
    <property type="entry name" value="FlgK_D1"/>
    <property type="match status" value="1"/>
</dbReference>
<dbReference type="NCBIfam" id="TIGR02492">
    <property type="entry name" value="flgK_ends"/>
    <property type="match status" value="1"/>
</dbReference>
<organism evidence="11 12">
    <name type="scientific">Alicyclobacillus macrosporangiidus</name>
    <dbReference type="NCBI Taxonomy" id="392015"/>
    <lineage>
        <taxon>Bacteria</taxon>
        <taxon>Bacillati</taxon>
        <taxon>Bacillota</taxon>
        <taxon>Bacilli</taxon>
        <taxon>Bacillales</taxon>
        <taxon>Alicyclobacillaceae</taxon>
        <taxon>Alicyclobacillus</taxon>
    </lineage>
</organism>
<reference evidence="12" key="1">
    <citation type="submission" date="2016-10" db="EMBL/GenBank/DDBJ databases">
        <authorList>
            <person name="Varghese N."/>
        </authorList>
    </citation>
    <scope>NUCLEOTIDE SEQUENCE [LARGE SCALE GENOMIC DNA]</scope>
    <source>
        <strain evidence="12">DSM 17980</strain>
    </source>
</reference>
<dbReference type="PANTHER" id="PTHR30033:SF1">
    <property type="entry name" value="FLAGELLAR HOOK-ASSOCIATED PROTEIN 1"/>
    <property type="match status" value="1"/>
</dbReference>
<comment type="similarity">
    <text evidence="3 7">Belongs to the flagella basal body rod proteins family.</text>
</comment>
<evidence type="ECO:0000313" key="12">
    <source>
        <dbReference type="Proteomes" id="UP000183508"/>
    </source>
</evidence>
<feature type="domain" description="Flagellar basal-body/hook protein C-terminal" evidence="9">
    <location>
        <begin position="514"/>
        <end position="551"/>
    </location>
</feature>
<evidence type="ECO:0000313" key="11">
    <source>
        <dbReference type="EMBL" id="SFV05210.1"/>
    </source>
</evidence>
<evidence type="ECO:0000256" key="1">
    <source>
        <dbReference type="ARBA" id="ARBA00004365"/>
    </source>
</evidence>
<dbReference type="GO" id="GO:0009424">
    <property type="term" value="C:bacterial-type flagellum hook"/>
    <property type="evidence" value="ECO:0007669"/>
    <property type="project" value="UniProtKB-UniRule"/>
</dbReference>
<evidence type="ECO:0000256" key="3">
    <source>
        <dbReference type="ARBA" id="ARBA00009677"/>
    </source>
</evidence>
<comment type="subcellular location">
    <subcellularLocation>
        <location evidence="1 7">Bacterial flagellum</location>
    </subcellularLocation>
    <subcellularLocation>
        <location evidence="2 7">Secreted</location>
    </subcellularLocation>
</comment>
<accession>A0A1I7L6A0</accession>
<dbReference type="InterPro" id="IPR001444">
    <property type="entry name" value="Flag_bb_rod_N"/>
</dbReference>
<dbReference type="EMBL" id="FPBV01000026">
    <property type="protein sequence ID" value="SFV05210.1"/>
    <property type="molecule type" value="Genomic_DNA"/>
</dbReference>
<sequence length="554" mass="59149">MLGTFLGLEIAKRGLQTQQAAIEVTAHNISNANTPGYTRQRVDLVATQPLEVPGLTSAIPGQVGTGVQVDKIERLRDDYLDTQYRQQNSYLGSWQAQQDALQKVTAILNEPSDTGLSTVMQNFWNAWDKLSSNPNDLAARNLVVQTSVTVAQTLNQTANQLSQLQDDLNASLSATVDQVNSYLTQIARLNQQIDSVLDDGKQPNDLMDQRDYLIDQLSNLADVSVQTDTAGRITLSIGGQVVLDDQTVTPDPSDSSKPLLQVTTDTTNPNYPLTIGVTSGKLQGLVAALNTVKSYQSDLDAFAYSLADGPITVTLAGNWTIYADATGTATLPVDIQIGSDKYPASTRLADVAKDHPELGIAIDPVSGDATIPQGKSITVFGLNGLLQMGYDQNGSQGKPLFVINPATTDSNVTAANITVNPAISQDVTTLAASFTKTAGDGTLAMTVSSVKLAQVQFSDPNDATASMPLRQGTFDSFLQAVVGQLGIQGQQADQQVSNQQALVQQIDMQRQSVTGVSLNEEMSNLIQYQQAFNASAKVVQAVNDLLTTLINSVR</sequence>
<dbReference type="GO" id="GO:0005198">
    <property type="term" value="F:structural molecule activity"/>
    <property type="evidence" value="ECO:0007669"/>
    <property type="project" value="UniProtKB-UniRule"/>
</dbReference>
<proteinExistence type="inferred from homology"/>
<keyword evidence="11" id="KW-0966">Cell projection</keyword>
<keyword evidence="12" id="KW-1185">Reference proteome</keyword>
<evidence type="ECO:0000259" key="10">
    <source>
        <dbReference type="Pfam" id="PF22638"/>
    </source>
</evidence>
<dbReference type="OrthoDB" id="9802553at2"/>
<evidence type="ECO:0000256" key="6">
    <source>
        <dbReference type="ARBA" id="ARBA00023143"/>
    </source>
</evidence>
<evidence type="ECO:0000259" key="8">
    <source>
        <dbReference type="Pfam" id="PF00460"/>
    </source>
</evidence>
<dbReference type="GO" id="GO:0005576">
    <property type="term" value="C:extracellular region"/>
    <property type="evidence" value="ECO:0007669"/>
    <property type="project" value="UniProtKB-SubCell"/>
</dbReference>
<dbReference type="PRINTS" id="PR01005">
    <property type="entry name" value="FLGHOOKAP1"/>
</dbReference>
<keyword evidence="6 7" id="KW-0975">Bacterial flagellum</keyword>
<evidence type="ECO:0000256" key="7">
    <source>
        <dbReference type="RuleBase" id="RU362065"/>
    </source>
</evidence>
<dbReference type="AlphaFoldDB" id="A0A1I7L6A0"/>
<keyword evidence="11" id="KW-0282">Flagellum</keyword>
<dbReference type="InterPro" id="IPR053927">
    <property type="entry name" value="FlgK_helical"/>
</dbReference>
<feature type="domain" description="Flagellar hook-associated protein FlgK helical" evidence="10">
    <location>
        <begin position="101"/>
        <end position="308"/>
    </location>
</feature>
<dbReference type="Proteomes" id="UP000183508">
    <property type="component" value="Unassembled WGS sequence"/>
</dbReference>